<evidence type="ECO:0000313" key="2">
    <source>
        <dbReference type="Proteomes" id="UP001592582"/>
    </source>
</evidence>
<dbReference type="InterPro" id="IPR052016">
    <property type="entry name" value="Bact_Sigma-Reg"/>
</dbReference>
<proteinExistence type="predicted"/>
<dbReference type="InterPro" id="IPR001932">
    <property type="entry name" value="PPM-type_phosphatase-like_dom"/>
</dbReference>
<dbReference type="PANTHER" id="PTHR43156">
    <property type="entry name" value="STAGE II SPORULATION PROTEIN E-RELATED"/>
    <property type="match status" value="1"/>
</dbReference>
<dbReference type="InterPro" id="IPR029016">
    <property type="entry name" value="GAF-like_dom_sf"/>
</dbReference>
<dbReference type="Proteomes" id="UP001592582">
    <property type="component" value="Unassembled WGS sequence"/>
</dbReference>
<gene>
    <name evidence="1" type="ORF">ACEZDG_04470</name>
</gene>
<dbReference type="Gene3D" id="3.60.40.10">
    <property type="entry name" value="PPM-type phosphatase domain"/>
    <property type="match status" value="1"/>
</dbReference>
<keyword evidence="1" id="KW-0378">Hydrolase</keyword>
<evidence type="ECO:0000313" key="1">
    <source>
        <dbReference type="EMBL" id="MFC1408528.1"/>
    </source>
</evidence>
<dbReference type="Pfam" id="PF07228">
    <property type="entry name" value="SpoIIE"/>
    <property type="match status" value="1"/>
</dbReference>
<reference evidence="1 2" key="1">
    <citation type="submission" date="2024-09" db="EMBL/GenBank/DDBJ databases">
        <authorList>
            <person name="Lee S.D."/>
        </authorList>
    </citation>
    <scope>NUCLEOTIDE SEQUENCE [LARGE SCALE GENOMIC DNA]</scope>
    <source>
        <strain evidence="1 2">N1-1</strain>
    </source>
</reference>
<dbReference type="SMART" id="SM00331">
    <property type="entry name" value="PP2C_SIG"/>
    <property type="match status" value="1"/>
</dbReference>
<name>A0ABV6V4A3_9ACTN</name>
<dbReference type="EMBL" id="JBHEZX010000002">
    <property type="protein sequence ID" value="MFC1408528.1"/>
    <property type="molecule type" value="Genomic_DNA"/>
</dbReference>
<accession>A0ABV6V4A3</accession>
<dbReference type="EC" id="3.1.3.16" evidence="1"/>
<dbReference type="PANTHER" id="PTHR43156:SF2">
    <property type="entry name" value="STAGE II SPORULATION PROTEIN E"/>
    <property type="match status" value="1"/>
</dbReference>
<keyword evidence="2" id="KW-1185">Reference proteome</keyword>
<dbReference type="GO" id="GO:0004722">
    <property type="term" value="F:protein serine/threonine phosphatase activity"/>
    <property type="evidence" value="ECO:0007669"/>
    <property type="project" value="UniProtKB-EC"/>
</dbReference>
<dbReference type="Gene3D" id="3.30.450.40">
    <property type="match status" value="1"/>
</dbReference>
<dbReference type="SUPFAM" id="SSF55781">
    <property type="entry name" value="GAF domain-like"/>
    <property type="match status" value="1"/>
</dbReference>
<comment type="caution">
    <text evidence="1">The sequence shown here is derived from an EMBL/GenBank/DDBJ whole genome shotgun (WGS) entry which is preliminary data.</text>
</comment>
<protein>
    <submittedName>
        <fullName evidence="1">PP2C family protein-serine/threonine phosphatase</fullName>
        <ecNumber evidence="1">3.1.3.16</ecNumber>
    </submittedName>
</protein>
<sequence length="570" mass="60129">MTHSPAAEHTPPTAVIAPPDLSVGAVGVPVLRALVDSVAPVLVVAGAEPRVRLHNQGARALFPALGDSDSFTARTVAPWLVRAQEQGLAAVDGAVRDRVFRATAQQLPGDCTGWLLTDVTAERAAVQRLSDERARTRFLVDASSKLLASLNQRRCLLVTAELAATKLADAAVLVTPDRGRRVAVTRMVRGGKAERLSLTVDIDQVPGLSEALAGFPPVPSRWISPDLAPDWLVPDGFGDLGSLVVTPLPGNGVPAGALILLRRTGQAGFDEDEELFARIFAARAGSAISAAVLYAERTETTSILQRALIPPPITRLEGIDLSSSYRPARSVDLIGGDFYDVHPPLRATGTGDEAAAGAGETLVMLGDVCGKGTGAAILTGKIRNTLAALRRLQPDHGELLQLLNATLLDEHDTQFVTLVLAGVLPVENGRLRLRLTSAGHPIPMIIRVDGTVEAAETRGTLIGAVPDTTSTTWTTLLQPGEACLLYSDGVTEARGGPTGREMFGDHRLRRTLAECTAMPVEAVVEHVALRTSQWLGGGEHDDIALLAIGAPRRGSHLSMVNGHGRGRYTG</sequence>
<organism evidence="1 2">
    <name type="scientific">Streptacidiphilus alkalitolerans</name>
    <dbReference type="NCBI Taxonomy" id="3342712"/>
    <lineage>
        <taxon>Bacteria</taxon>
        <taxon>Bacillati</taxon>
        <taxon>Actinomycetota</taxon>
        <taxon>Actinomycetes</taxon>
        <taxon>Kitasatosporales</taxon>
        <taxon>Streptomycetaceae</taxon>
        <taxon>Streptacidiphilus</taxon>
    </lineage>
</organism>
<dbReference type="InterPro" id="IPR036457">
    <property type="entry name" value="PPM-type-like_dom_sf"/>
</dbReference>